<sequence length="409" mass="47063">MPVDSQECKLYIFDEVQGGQLLVAFGRAWLESLPTDTVHGIPLGEGNLTTSPPPHTTSWGAVRLLNLTFFSEKVTLSIKMELSLCMALTRLGLIPTYNATTVEDAVIGFVAWPKRLVELDTKVQQGAQEQKLVFDFNNMNRAMKPLAYYAHSSMRQDIYEFINLQEISANCILVYMRYLEELCRINGQAEKFVFVSPSLISPVRTDTEDAGRRERADNLLTFLRDASKERLYLVPHNRGRHWVLGVIDPWEDLVLYFDPLREKKRDNFTELMNMALTDWKITTGEGIRRRRDCKTKISNRPCLNVKTLTWQPQYPTRVYHLIENCRVLGLDNIWRRHGNSERSYLTWSLPQHSIHHLTSDVKPVTAHINSQLPPPATAHITSPTPVTCPGWGYTYWYRRQLTLVSLVSN</sequence>
<keyword evidence="6" id="KW-1185">Reference proteome</keyword>
<name>A0AA88IXU5_FICCA</name>
<evidence type="ECO:0000256" key="1">
    <source>
        <dbReference type="ARBA" id="ARBA00005234"/>
    </source>
</evidence>
<dbReference type="EMBL" id="BTGU01000068">
    <property type="protein sequence ID" value="GMN57051.1"/>
    <property type="molecule type" value="Genomic_DNA"/>
</dbReference>
<dbReference type="PANTHER" id="PTHR33018">
    <property type="entry name" value="OS10G0338966 PROTEIN-RELATED"/>
    <property type="match status" value="1"/>
</dbReference>
<dbReference type="GO" id="GO:0006508">
    <property type="term" value="P:proteolysis"/>
    <property type="evidence" value="ECO:0007669"/>
    <property type="project" value="UniProtKB-KW"/>
</dbReference>
<evidence type="ECO:0000256" key="2">
    <source>
        <dbReference type="ARBA" id="ARBA00022670"/>
    </source>
</evidence>
<comment type="caution">
    <text evidence="5">The sequence shown here is derived from an EMBL/GenBank/DDBJ whole genome shotgun (WGS) entry which is preliminary data.</text>
</comment>
<dbReference type="GO" id="GO:0008234">
    <property type="term" value="F:cysteine-type peptidase activity"/>
    <property type="evidence" value="ECO:0007669"/>
    <property type="project" value="InterPro"/>
</dbReference>
<gene>
    <name evidence="5" type="ORF">TIFTF001_026157</name>
</gene>
<evidence type="ECO:0000313" key="5">
    <source>
        <dbReference type="EMBL" id="GMN57051.1"/>
    </source>
</evidence>
<reference evidence="5" key="1">
    <citation type="submission" date="2023-07" db="EMBL/GenBank/DDBJ databases">
        <title>draft genome sequence of fig (Ficus carica).</title>
        <authorList>
            <person name="Takahashi T."/>
            <person name="Nishimura K."/>
        </authorList>
    </citation>
    <scope>NUCLEOTIDE SEQUENCE</scope>
</reference>
<keyword evidence="3" id="KW-0378">Hydrolase</keyword>
<evidence type="ECO:0000313" key="6">
    <source>
        <dbReference type="Proteomes" id="UP001187192"/>
    </source>
</evidence>
<keyword evidence="2" id="KW-0645">Protease</keyword>
<dbReference type="InterPro" id="IPR003653">
    <property type="entry name" value="Peptidase_C48_C"/>
</dbReference>
<organism evidence="5 6">
    <name type="scientific">Ficus carica</name>
    <name type="common">Common fig</name>
    <dbReference type="NCBI Taxonomy" id="3494"/>
    <lineage>
        <taxon>Eukaryota</taxon>
        <taxon>Viridiplantae</taxon>
        <taxon>Streptophyta</taxon>
        <taxon>Embryophyta</taxon>
        <taxon>Tracheophyta</taxon>
        <taxon>Spermatophyta</taxon>
        <taxon>Magnoliopsida</taxon>
        <taxon>eudicotyledons</taxon>
        <taxon>Gunneridae</taxon>
        <taxon>Pentapetalae</taxon>
        <taxon>rosids</taxon>
        <taxon>fabids</taxon>
        <taxon>Rosales</taxon>
        <taxon>Moraceae</taxon>
        <taxon>Ficeae</taxon>
        <taxon>Ficus</taxon>
    </lineage>
</organism>
<dbReference type="InterPro" id="IPR038765">
    <property type="entry name" value="Papain-like_cys_pep_sf"/>
</dbReference>
<proteinExistence type="inferred from homology"/>
<dbReference type="SUPFAM" id="SSF54001">
    <property type="entry name" value="Cysteine proteinases"/>
    <property type="match status" value="1"/>
</dbReference>
<dbReference type="PANTHER" id="PTHR33018:SF34">
    <property type="entry name" value="OS02G0472350 PROTEIN"/>
    <property type="match status" value="1"/>
</dbReference>
<accession>A0AA88IXU5</accession>
<dbReference type="Pfam" id="PF02902">
    <property type="entry name" value="Peptidase_C48"/>
    <property type="match status" value="1"/>
</dbReference>
<feature type="domain" description="Ubiquitin-like protease family profile" evidence="4">
    <location>
        <begin position="167"/>
        <end position="275"/>
    </location>
</feature>
<dbReference type="AlphaFoldDB" id="A0AA88IXU5"/>
<evidence type="ECO:0000259" key="4">
    <source>
        <dbReference type="Pfam" id="PF02902"/>
    </source>
</evidence>
<dbReference type="Gene3D" id="3.40.395.10">
    <property type="entry name" value="Adenoviral Proteinase, Chain A"/>
    <property type="match status" value="1"/>
</dbReference>
<dbReference type="Proteomes" id="UP001187192">
    <property type="component" value="Unassembled WGS sequence"/>
</dbReference>
<protein>
    <recommendedName>
        <fullName evidence="4">Ubiquitin-like protease family profile domain-containing protein</fullName>
    </recommendedName>
</protein>
<comment type="similarity">
    <text evidence="1">Belongs to the peptidase C48 family.</text>
</comment>
<evidence type="ECO:0000256" key="3">
    <source>
        <dbReference type="ARBA" id="ARBA00022801"/>
    </source>
</evidence>